<evidence type="ECO:0000313" key="3">
    <source>
        <dbReference type="Proteomes" id="UP000789342"/>
    </source>
</evidence>
<gene>
    <name evidence="2" type="ORF">AMORRO_LOCUS9473</name>
</gene>
<dbReference type="InterPro" id="IPR050167">
    <property type="entry name" value="Ser_Thr_protein_kinase"/>
</dbReference>
<keyword evidence="3" id="KW-1185">Reference proteome</keyword>
<dbReference type="GO" id="GO:0005737">
    <property type="term" value="C:cytoplasm"/>
    <property type="evidence" value="ECO:0007669"/>
    <property type="project" value="TreeGrafter"/>
</dbReference>
<dbReference type="OrthoDB" id="10261027at2759"/>
<reference evidence="2" key="1">
    <citation type="submission" date="2021-06" db="EMBL/GenBank/DDBJ databases">
        <authorList>
            <person name="Kallberg Y."/>
            <person name="Tangrot J."/>
            <person name="Rosling A."/>
        </authorList>
    </citation>
    <scope>NUCLEOTIDE SEQUENCE</scope>
    <source>
        <strain evidence="2">CL551</strain>
    </source>
</reference>
<dbReference type="InterPro" id="IPR001245">
    <property type="entry name" value="Ser-Thr/Tyr_kinase_cat_dom"/>
</dbReference>
<dbReference type="Pfam" id="PF07714">
    <property type="entry name" value="PK_Tyr_Ser-Thr"/>
    <property type="match status" value="1"/>
</dbReference>
<dbReference type="PANTHER" id="PTHR23257:SF958">
    <property type="entry name" value="SERINE_THREONINE-PROTEIN KINASE WNK4"/>
    <property type="match status" value="1"/>
</dbReference>
<dbReference type="AlphaFoldDB" id="A0A9N9GWQ7"/>
<dbReference type="SUPFAM" id="SSF56112">
    <property type="entry name" value="Protein kinase-like (PK-like)"/>
    <property type="match status" value="1"/>
</dbReference>
<protein>
    <submittedName>
        <fullName evidence="2">18364_t:CDS:1</fullName>
    </submittedName>
</protein>
<dbReference type="Gene3D" id="1.10.510.10">
    <property type="entry name" value="Transferase(Phosphotransferase) domain 1"/>
    <property type="match status" value="1"/>
</dbReference>
<dbReference type="PANTHER" id="PTHR23257">
    <property type="entry name" value="SERINE-THREONINE PROTEIN KINASE"/>
    <property type="match status" value="1"/>
</dbReference>
<dbReference type="Proteomes" id="UP000789342">
    <property type="component" value="Unassembled WGS sequence"/>
</dbReference>
<evidence type="ECO:0000313" key="2">
    <source>
        <dbReference type="EMBL" id="CAG8639934.1"/>
    </source>
</evidence>
<proteinExistence type="predicted"/>
<feature type="non-terminal residue" evidence="2">
    <location>
        <position position="1"/>
    </location>
</feature>
<comment type="caution">
    <text evidence="2">The sequence shown here is derived from an EMBL/GenBank/DDBJ whole genome shotgun (WGS) entry which is preliminary data.</text>
</comment>
<organism evidence="2 3">
    <name type="scientific">Acaulospora morrowiae</name>
    <dbReference type="NCBI Taxonomy" id="94023"/>
    <lineage>
        <taxon>Eukaryota</taxon>
        <taxon>Fungi</taxon>
        <taxon>Fungi incertae sedis</taxon>
        <taxon>Mucoromycota</taxon>
        <taxon>Glomeromycotina</taxon>
        <taxon>Glomeromycetes</taxon>
        <taxon>Diversisporales</taxon>
        <taxon>Acaulosporaceae</taxon>
        <taxon>Acaulospora</taxon>
    </lineage>
</organism>
<dbReference type="InterPro" id="IPR011009">
    <property type="entry name" value="Kinase-like_dom_sf"/>
</dbReference>
<feature type="domain" description="Protein kinase" evidence="1">
    <location>
        <begin position="1"/>
        <end position="239"/>
    </location>
</feature>
<name>A0A9N9GWQ7_9GLOM</name>
<evidence type="ECO:0000259" key="1">
    <source>
        <dbReference type="PROSITE" id="PS50011"/>
    </source>
</evidence>
<dbReference type="PROSITE" id="PS50011">
    <property type="entry name" value="PROTEIN_KINASE_DOM"/>
    <property type="match status" value="1"/>
</dbReference>
<dbReference type="GO" id="GO:0005524">
    <property type="term" value="F:ATP binding"/>
    <property type="evidence" value="ECO:0007669"/>
    <property type="project" value="InterPro"/>
</dbReference>
<accession>A0A9N9GWQ7</accession>
<dbReference type="GO" id="GO:0007165">
    <property type="term" value="P:signal transduction"/>
    <property type="evidence" value="ECO:0007669"/>
    <property type="project" value="TreeGrafter"/>
</dbReference>
<sequence length="317" mass="36715">IERGDSNIVECAELGTSERKAVLKNQKTDAESQLDEIFLKDFKREIKLLKVLHHPSLNKFYDPTRQTYMLVSQYANERNLCEYLTIHRDSLKWEDKRQISLDIARGICYLHSKNIIHGNLHFNNILVHNSRMMIADFDLSKFLDKSMMSNNSFVKGISGYFDPRCVPTLGSKRNKKSDILSYGVVLWEISHFQHPISPLNLIEGNHKKLIELHEICQNITPDERPNIEDIISILADSYILKDYSDNNKKSLSQCYYSTYSYPRDLILTTQESYTALDTRQEDIQFRKSISAATALQNLRIVFDGITVLGQINRIEGF</sequence>
<dbReference type="InterPro" id="IPR000719">
    <property type="entry name" value="Prot_kinase_dom"/>
</dbReference>
<dbReference type="EMBL" id="CAJVPV010009282">
    <property type="protein sequence ID" value="CAG8639934.1"/>
    <property type="molecule type" value="Genomic_DNA"/>
</dbReference>
<dbReference type="GO" id="GO:0004672">
    <property type="term" value="F:protein kinase activity"/>
    <property type="evidence" value="ECO:0007669"/>
    <property type="project" value="InterPro"/>
</dbReference>